<keyword evidence="1" id="KW-1133">Transmembrane helix</keyword>
<dbReference type="Pfam" id="PF07589">
    <property type="entry name" value="PEP-CTERM"/>
    <property type="match status" value="1"/>
</dbReference>
<feature type="chain" id="PRO_5013640479" description="Ice-binding protein C-terminal domain-containing protein" evidence="2">
    <location>
        <begin position="26"/>
        <end position="219"/>
    </location>
</feature>
<feature type="domain" description="Ice-binding protein C-terminal" evidence="3">
    <location>
        <begin position="192"/>
        <end position="215"/>
    </location>
</feature>
<keyword evidence="2" id="KW-0732">Signal</keyword>
<sequence length="219" mass="23440">MIMVKNFWVFALFVLLSLSTSIVNAGTAYWTDWQSSDTSGVSGIINLDLESVDVTFSGAYSFAQTNGGTNYWSPSAPYESTTVENAPPASDIIALSQGGSVTVDFSKPVMNPLIALVSWNGNTVEFGEPITFLSQGWGYFRRGTPEINTEGTGFYGNGEVHGVIQLTGVHSSFSFTHTSEHWHGLTVGAISSVPVPGSLMLLGSGLIGVFALRRRSRSI</sequence>
<dbReference type="Proteomes" id="UP000231203">
    <property type="component" value="Unassembled WGS sequence"/>
</dbReference>
<gene>
    <name evidence="4" type="ORF">CSA25_03065</name>
</gene>
<dbReference type="AlphaFoldDB" id="A0A2G6MS05"/>
<evidence type="ECO:0000259" key="3">
    <source>
        <dbReference type="Pfam" id="PF07589"/>
    </source>
</evidence>
<dbReference type="NCBIfam" id="TIGR02595">
    <property type="entry name" value="PEP_CTERM"/>
    <property type="match status" value="1"/>
</dbReference>
<evidence type="ECO:0000256" key="1">
    <source>
        <dbReference type="SAM" id="Phobius"/>
    </source>
</evidence>
<keyword evidence="1" id="KW-0472">Membrane</keyword>
<name>A0A2G6MS05_9BACT</name>
<feature type="transmembrane region" description="Helical" evidence="1">
    <location>
        <begin position="193"/>
        <end position="212"/>
    </location>
</feature>
<proteinExistence type="predicted"/>
<evidence type="ECO:0000256" key="2">
    <source>
        <dbReference type="SAM" id="SignalP"/>
    </source>
</evidence>
<reference evidence="4 5" key="1">
    <citation type="submission" date="2017-10" db="EMBL/GenBank/DDBJ databases">
        <title>Novel microbial diversity and functional potential in the marine mammal oral microbiome.</title>
        <authorList>
            <person name="Dudek N.K."/>
            <person name="Sun C.L."/>
            <person name="Burstein D."/>
            <person name="Kantor R.S."/>
            <person name="Aliaga Goltsman D.S."/>
            <person name="Bik E.M."/>
            <person name="Thomas B.C."/>
            <person name="Banfield J.F."/>
            <person name="Relman D.A."/>
        </authorList>
    </citation>
    <scope>NUCLEOTIDE SEQUENCE [LARGE SCALE GENOMIC DNA]</scope>
    <source>
        <strain evidence="4">DOLJORAL78_47_202</strain>
    </source>
</reference>
<feature type="signal peptide" evidence="2">
    <location>
        <begin position="1"/>
        <end position="25"/>
    </location>
</feature>
<evidence type="ECO:0000313" key="5">
    <source>
        <dbReference type="Proteomes" id="UP000231203"/>
    </source>
</evidence>
<dbReference type="EMBL" id="PDTI01000026">
    <property type="protein sequence ID" value="PIE62888.1"/>
    <property type="molecule type" value="Genomic_DNA"/>
</dbReference>
<evidence type="ECO:0000313" key="4">
    <source>
        <dbReference type="EMBL" id="PIE62888.1"/>
    </source>
</evidence>
<comment type="caution">
    <text evidence="4">The sequence shown here is derived from an EMBL/GenBank/DDBJ whole genome shotgun (WGS) entry which is preliminary data.</text>
</comment>
<protein>
    <recommendedName>
        <fullName evidence="3">Ice-binding protein C-terminal domain-containing protein</fullName>
    </recommendedName>
</protein>
<organism evidence="4 5">
    <name type="scientific">Desulfobacter postgatei</name>
    <dbReference type="NCBI Taxonomy" id="2293"/>
    <lineage>
        <taxon>Bacteria</taxon>
        <taxon>Pseudomonadati</taxon>
        <taxon>Thermodesulfobacteriota</taxon>
        <taxon>Desulfobacteria</taxon>
        <taxon>Desulfobacterales</taxon>
        <taxon>Desulfobacteraceae</taxon>
        <taxon>Desulfobacter</taxon>
    </lineage>
</organism>
<accession>A0A2G6MS05</accession>
<dbReference type="InterPro" id="IPR013424">
    <property type="entry name" value="Ice-binding_C"/>
</dbReference>
<keyword evidence="1" id="KW-0812">Transmembrane</keyword>